<name>A0A7D6CGM3_9ACTN</name>
<dbReference type="InterPro" id="IPR036388">
    <property type="entry name" value="WH-like_DNA-bd_sf"/>
</dbReference>
<dbReference type="InterPro" id="IPR000835">
    <property type="entry name" value="HTH_MarR-typ"/>
</dbReference>
<gene>
    <name evidence="2" type="ORF">HZU44_14535</name>
</gene>
<protein>
    <submittedName>
        <fullName evidence="2">MarR family transcriptional regulator</fullName>
    </submittedName>
</protein>
<dbReference type="GO" id="GO:0003700">
    <property type="term" value="F:DNA-binding transcription factor activity"/>
    <property type="evidence" value="ECO:0007669"/>
    <property type="project" value="InterPro"/>
</dbReference>
<dbReference type="InterPro" id="IPR036390">
    <property type="entry name" value="WH_DNA-bd_sf"/>
</dbReference>
<feature type="domain" description="HTH marR-type" evidence="1">
    <location>
        <begin position="41"/>
        <end position="138"/>
    </location>
</feature>
<evidence type="ECO:0000313" key="2">
    <source>
        <dbReference type="EMBL" id="QLK01081.1"/>
    </source>
</evidence>
<dbReference type="Pfam" id="PF01047">
    <property type="entry name" value="MarR"/>
    <property type="match status" value="1"/>
</dbReference>
<dbReference type="SMART" id="SM00347">
    <property type="entry name" value="HTH_MARR"/>
    <property type="match status" value="1"/>
</dbReference>
<organism evidence="2">
    <name type="scientific">Micromonospora carbonacea</name>
    <dbReference type="NCBI Taxonomy" id="47853"/>
    <lineage>
        <taxon>Bacteria</taxon>
        <taxon>Bacillati</taxon>
        <taxon>Actinomycetota</taxon>
        <taxon>Actinomycetes</taxon>
        <taxon>Micromonosporales</taxon>
        <taxon>Micromonosporaceae</taxon>
        <taxon>Micromonospora</taxon>
    </lineage>
</organism>
<accession>A0A7D6CGM3</accession>
<dbReference type="AlphaFoldDB" id="A0A7D6CGM3"/>
<dbReference type="Gene3D" id="1.10.10.10">
    <property type="entry name" value="Winged helix-like DNA-binding domain superfamily/Winged helix DNA-binding domain"/>
    <property type="match status" value="1"/>
</dbReference>
<reference evidence="2" key="1">
    <citation type="submission" date="2020-08" db="EMBL/GenBank/DDBJ databases">
        <title>A bifunctional nitrone conjugated secondary metabolite targeting the ribosome.</title>
        <authorList>
            <person name="Limbrick E.M."/>
            <person name="Graf M."/>
            <person name="Derewacz D.K."/>
            <person name="Nguyen F."/>
            <person name="Spraggins J.M."/>
            <person name="Wieland M."/>
            <person name="Ynigez-Gutierrez A.E."/>
            <person name="Reisman B.J."/>
            <person name="Zinshteyn B."/>
            <person name="McCulloch K."/>
            <person name="Iverson T.M."/>
            <person name="Green R."/>
            <person name="Wilson D.N."/>
            <person name="Bachmann B.O."/>
        </authorList>
    </citation>
    <scope>NUCLEOTIDE SEQUENCE</scope>
    <source>
        <strain evidence="2">Africana</strain>
    </source>
</reference>
<proteinExistence type="predicted"/>
<evidence type="ECO:0000259" key="1">
    <source>
        <dbReference type="SMART" id="SM00347"/>
    </source>
</evidence>
<dbReference type="SUPFAM" id="SSF46785">
    <property type="entry name" value="Winged helix' DNA-binding domain"/>
    <property type="match status" value="1"/>
</dbReference>
<dbReference type="EMBL" id="CP058905">
    <property type="protein sequence ID" value="QLK01081.1"/>
    <property type="molecule type" value="Genomic_DNA"/>
</dbReference>
<sequence>MSRDTHDAIDSAADAGGPLAELADLILNVGRLVRARTPEGPEVVPLTETERQVMRIVDLYPGTAPSEIARRARLQRTNVSTALRTLESKGMVARTAATGRGVAVRATDLAAANLRVLRTAWARELAGVLGDDLDTVRQCTDLLNRLEQHLTGDDPAADNRPVRQ</sequence>